<feature type="chain" id="PRO_5019573087" evidence="2">
    <location>
        <begin position="24"/>
        <end position="499"/>
    </location>
</feature>
<proteinExistence type="predicted"/>
<evidence type="ECO:0000313" key="3">
    <source>
        <dbReference type="EMBL" id="RJL02915.1"/>
    </source>
</evidence>
<dbReference type="EMBL" id="QZEW01000141">
    <property type="protein sequence ID" value="RJL02915.1"/>
    <property type="molecule type" value="Genomic_DNA"/>
</dbReference>
<sequence length="499" mass="51746">MRRAVKAGLTMALVAGLPLAGYAQDAVIRIEAKRGAEAAAEAAEAWTREFGDVVTFPLARGWVAIALGPQSPEEAAARLAELKETRRVPADSFVAVPEGVELTRMAAADAPQEAGEAPEGAGNPSLAADAAAAEGGELLGDGGITVDEGAGEQPGSVEETLAGAETAAEPAPQPQPPAEEDIAAEAPAPGAHIRLQTVAGQSEAEAALASWRERFPEASLWQTSAGRYAVALGPLEPATAAAWLAAFREGEAVPRDAFTSETAELGELVDAGPALELPAPGAPEEMPPLEDVQRALRWAGHYDGAIDGQTGPRTRAAIAAEVANLRLSPDAGTAMRLLIERRAEWRAQMGLSELRDDYTGLALVAPLDLLEFNRTERLLSIYGPKDGSGVALILFSQPGGQQELLDISGLVTALGWVPQPERSITQGHALLEGANGDHIGRAEGWVRDGRAEGYVLIWPAAGAEDQARVAAEMSDSLARFAEAANEAQAAAPASPASQP</sequence>
<dbReference type="OrthoDB" id="6810892at2"/>
<dbReference type="RefSeq" id="WP_119900818.1">
    <property type="nucleotide sequence ID" value="NZ_QZEW01000141.1"/>
</dbReference>
<dbReference type="AlphaFoldDB" id="A0A418ZVQ2"/>
<protein>
    <submittedName>
        <fullName evidence="3">Peptidoglycan-binding protein</fullName>
    </submittedName>
</protein>
<reference evidence="4" key="1">
    <citation type="submission" date="2018-09" db="EMBL/GenBank/DDBJ databases">
        <title>Paracoccus onubensis nov. sp. a moderate halophilic bacterium isolated from Gruta de las Maravillas (Aracena, Spain).</title>
        <authorList>
            <person name="Jurado V."/>
            <person name="Gutierrez-Patricio S."/>
            <person name="Gonzalez-Pimentel J.L."/>
            <person name="Miller A.Z."/>
            <person name="Laiz L."/>
            <person name="Saiz-Jimenez C."/>
        </authorList>
    </citation>
    <scope>NUCLEOTIDE SEQUENCE [LARGE SCALE GENOMIC DNA]</scope>
    <source>
        <strain evidence="4">DSM 26381</strain>
    </source>
</reference>
<dbReference type="Proteomes" id="UP000283587">
    <property type="component" value="Unassembled WGS sequence"/>
</dbReference>
<feature type="signal peptide" evidence="2">
    <location>
        <begin position="1"/>
        <end position="23"/>
    </location>
</feature>
<name>A0A418ZVQ2_9RHOB</name>
<evidence type="ECO:0000256" key="1">
    <source>
        <dbReference type="SAM" id="MobiDB-lite"/>
    </source>
</evidence>
<feature type="region of interest" description="Disordered" evidence="1">
    <location>
        <begin position="107"/>
        <end position="127"/>
    </location>
</feature>
<evidence type="ECO:0000313" key="4">
    <source>
        <dbReference type="Proteomes" id="UP000283587"/>
    </source>
</evidence>
<keyword evidence="2" id="KW-0732">Signal</keyword>
<evidence type="ECO:0000256" key="2">
    <source>
        <dbReference type="SAM" id="SignalP"/>
    </source>
</evidence>
<gene>
    <name evidence="3" type="ORF">D3P05_21500</name>
</gene>
<accession>A0A418ZVQ2</accession>
<organism evidence="3 4">
    <name type="scientific">Paracoccus siganidrum</name>
    <dbReference type="NCBI Taxonomy" id="1276757"/>
    <lineage>
        <taxon>Bacteria</taxon>
        <taxon>Pseudomonadati</taxon>
        <taxon>Pseudomonadota</taxon>
        <taxon>Alphaproteobacteria</taxon>
        <taxon>Rhodobacterales</taxon>
        <taxon>Paracoccaceae</taxon>
        <taxon>Paracoccus</taxon>
    </lineage>
</organism>
<comment type="caution">
    <text evidence="3">The sequence shown here is derived from an EMBL/GenBank/DDBJ whole genome shotgun (WGS) entry which is preliminary data.</text>
</comment>
<keyword evidence="4" id="KW-1185">Reference proteome</keyword>